<dbReference type="HOGENOM" id="CLU_009123_15_3_1"/>
<evidence type="ECO:0000313" key="3">
    <source>
        <dbReference type="Proteomes" id="UP000008370"/>
    </source>
</evidence>
<dbReference type="AlphaFoldDB" id="K5WHK7"/>
<evidence type="ECO:0000313" key="2">
    <source>
        <dbReference type="EMBL" id="EKM58795.1"/>
    </source>
</evidence>
<dbReference type="Proteomes" id="UP000008370">
    <property type="component" value="Unassembled WGS sequence"/>
</dbReference>
<keyword evidence="3" id="KW-1185">Reference proteome</keyword>
<dbReference type="GeneID" id="18919942"/>
<name>K5WHK7_PHACS</name>
<dbReference type="Pfam" id="PF05699">
    <property type="entry name" value="Dimer_Tnp_hAT"/>
    <property type="match status" value="1"/>
</dbReference>
<dbReference type="OrthoDB" id="3062869at2759"/>
<organism evidence="2 3">
    <name type="scientific">Phanerochaete carnosa (strain HHB-10118-sp)</name>
    <name type="common">White-rot fungus</name>
    <name type="synonym">Peniophora carnosa</name>
    <dbReference type="NCBI Taxonomy" id="650164"/>
    <lineage>
        <taxon>Eukaryota</taxon>
        <taxon>Fungi</taxon>
        <taxon>Dikarya</taxon>
        <taxon>Basidiomycota</taxon>
        <taxon>Agaricomycotina</taxon>
        <taxon>Agaricomycetes</taxon>
        <taxon>Polyporales</taxon>
        <taxon>Phanerochaetaceae</taxon>
        <taxon>Phanerochaete</taxon>
    </lineage>
</organism>
<dbReference type="KEGG" id="pco:PHACADRAFT_50544"/>
<gene>
    <name evidence="2" type="ORF">PHACADRAFT_50544</name>
</gene>
<sequence>NAARSPTWASLACDFLSIMASSVSSERAFCQAGITISPRRNRLKADVVEALQFMK</sequence>
<feature type="domain" description="HAT C-terminal dimerisation" evidence="1">
    <location>
        <begin position="2"/>
        <end position="55"/>
    </location>
</feature>
<protein>
    <recommendedName>
        <fullName evidence="1">HAT C-terminal dimerisation domain-containing protein</fullName>
    </recommendedName>
</protein>
<feature type="non-terminal residue" evidence="2">
    <location>
        <position position="1"/>
    </location>
</feature>
<feature type="non-terminal residue" evidence="2">
    <location>
        <position position="55"/>
    </location>
</feature>
<accession>K5WHK7</accession>
<dbReference type="RefSeq" id="XP_007391331.1">
    <property type="nucleotide sequence ID" value="XM_007391269.1"/>
</dbReference>
<evidence type="ECO:0000259" key="1">
    <source>
        <dbReference type="Pfam" id="PF05699"/>
    </source>
</evidence>
<dbReference type="GO" id="GO:0046983">
    <property type="term" value="F:protein dimerization activity"/>
    <property type="evidence" value="ECO:0007669"/>
    <property type="project" value="InterPro"/>
</dbReference>
<dbReference type="InParanoid" id="K5WHK7"/>
<dbReference type="InterPro" id="IPR008906">
    <property type="entry name" value="HATC_C_dom"/>
</dbReference>
<dbReference type="SUPFAM" id="SSF53098">
    <property type="entry name" value="Ribonuclease H-like"/>
    <property type="match status" value="1"/>
</dbReference>
<dbReference type="EMBL" id="JH930469">
    <property type="protein sequence ID" value="EKM58795.1"/>
    <property type="molecule type" value="Genomic_DNA"/>
</dbReference>
<proteinExistence type="predicted"/>
<dbReference type="InterPro" id="IPR012337">
    <property type="entry name" value="RNaseH-like_sf"/>
</dbReference>
<reference evidence="2 3" key="1">
    <citation type="journal article" date="2012" name="BMC Genomics">
        <title>Comparative genomics of the white-rot fungi, Phanerochaete carnosa and P. chrysosporium, to elucidate the genetic basis of the distinct wood types they colonize.</title>
        <authorList>
            <person name="Suzuki H."/>
            <person name="MacDonald J."/>
            <person name="Syed K."/>
            <person name="Salamov A."/>
            <person name="Hori C."/>
            <person name="Aerts A."/>
            <person name="Henrissat B."/>
            <person name="Wiebenga A."/>
            <person name="vanKuyk P.A."/>
            <person name="Barry K."/>
            <person name="Lindquist E."/>
            <person name="LaButti K."/>
            <person name="Lapidus A."/>
            <person name="Lucas S."/>
            <person name="Coutinho P."/>
            <person name="Gong Y."/>
            <person name="Samejima M."/>
            <person name="Mahadevan R."/>
            <person name="Abou-Zaid M."/>
            <person name="de Vries R.P."/>
            <person name="Igarashi K."/>
            <person name="Yadav J.S."/>
            <person name="Grigoriev I.V."/>
            <person name="Master E.R."/>
        </authorList>
    </citation>
    <scope>NUCLEOTIDE SEQUENCE [LARGE SCALE GENOMIC DNA]</scope>
    <source>
        <strain evidence="2 3">HHB-10118-sp</strain>
    </source>
</reference>